<accession>B3T0P1</accession>
<dbReference type="EMBL" id="EU016567">
    <property type="protein sequence ID" value="ABZ06150.1"/>
    <property type="molecule type" value="Genomic_DNA"/>
</dbReference>
<sequence length="298" mass="35645">MEKIQLEKIKNRAPRKYNVSEVLFNSKIETQTIEYLKNQNYLSYGGINKILTIKFNETYPFGYVLKSDNEIVGFLGTMFSQRKINEKNYIYCNLHTWIVNKSHRLNLYLLLLPLIEKNCSIMAFTPIKSLIGLLQKFGFKKLEMRYRVIFLINFFNFFKKNLFRIEKNIEQIKKKLSEDEWKIYQDHADSSFIKFIVFDVYDSSNFTLIISTKVKKKFFNVFNILYISNKLFVKRNWQSISKKILKEFKVYFCGQYFLDEIECALPNNIGLSKNFNRDICVKNLPADMRFDILYSEII</sequence>
<protein>
    <recommendedName>
        <fullName evidence="2">N-acetyltransferase domain-containing protein</fullName>
    </recommendedName>
</protein>
<proteinExistence type="predicted"/>
<evidence type="ECO:0008006" key="2">
    <source>
        <dbReference type="Google" id="ProtNLM"/>
    </source>
</evidence>
<evidence type="ECO:0000313" key="1">
    <source>
        <dbReference type="EMBL" id="ABZ06150.1"/>
    </source>
</evidence>
<dbReference type="AlphaFoldDB" id="B3T0P1"/>
<reference evidence="1" key="1">
    <citation type="journal article" date="2008" name="ISME J.">
        <title>Genomic patterns of recombination, clonal divergence and environment in marine microbial populations.</title>
        <authorList>
            <person name="Konstantinidis K.T."/>
            <person name="Delong E.F."/>
        </authorList>
    </citation>
    <scope>NUCLEOTIDE SEQUENCE</scope>
</reference>
<gene>
    <name evidence="1" type="ORF">ALOHA_HF4000005K23ctg1g37</name>
</gene>
<name>B3T0P1_9ZZZZ</name>
<organism evidence="1">
    <name type="scientific">uncultured marine microorganism HF4000_005K23</name>
    <dbReference type="NCBI Taxonomy" id="455508"/>
    <lineage>
        <taxon>unclassified sequences</taxon>
        <taxon>environmental samples</taxon>
    </lineage>
</organism>